<dbReference type="STRING" id="317577.GCA_000419625_00430"/>
<feature type="domain" description="Response regulatory" evidence="7">
    <location>
        <begin position="9"/>
        <end position="123"/>
    </location>
</feature>
<dbReference type="PANTHER" id="PTHR44688:SF16">
    <property type="entry name" value="DNA-BINDING TRANSCRIPTIONAL ACTIVATOR DEVR_DOSR"/>
    <property type="match status" value="1"/>
</dbReference>
<dbReference type="AlphaFoldDB" id="A0A221SU86"/>
<keyword evidence="2" id="KW-0805">Transcription regulation</keyword>
<gene>
    <name evidence="8" type="ORF">DFI_03550</name>
</gene>
<dbReference type="GO" id="GO:0003677">
    <property type="term" value="F:DNA binding"/>
    <property type="evidence" value="ECO:0007669"/>
    <property type="project" value="UniProtKB-KW"/>
</dbReference>
<evidence type="ECO:0000259" key="6">
    <source>
        <dbReference type="PROSITE" id="PS50043"/>
    </source>
</evidence>
<dbReference type="Gene3D" id="1.10.10.10">
    <property type="entry name" value="Winged helix-like DNA-binding domain superfamily/Winged helix DNA-binding domain"/>
    <property type="match status" value="1"/>
</dbReference>
<keyword evidence="3 8" id="KW-0238">DNA-binding</keyword>
<dbReference type="GO" id="GO:0000160">
    <property type="term" value="P:phosphorelay signal transduction system"/>
    <property type="evidence" value="ECO:0007669"/>
    <property type="project" value="InterPro"/>
</dbReference>
<dbReference type="GO" id="GO:0006355">
    <property type="term" value="P:regulation of DNA-templated transcription"/>
    <property type="evidence" value="ECO:0007669"/>
    <property type="project" value="InterPro"/>
</dbReference>
<dbReference type="InterPro" id="IPR036388">
    <property type="entry name" value="WH-like_DNA-bd_sf"/>
</dbReference>
<dbReference type="KEGG" id="dfc:DFI_03550"/>
<evidence type="ECO:0000313" key="9">
    <source>
        <dbReference type="Proteomes" id="UP000259030"/>
    </source>
</evidence>
<dbReference type="PRINTS" id="PR00038">
    <property type="entry name" value="HTHLUXR"/>
</dbReference>
<organism evidence="8 9">
    <name type="scientific">Deinococcus ficus</name>
    <dbReference type="NCBI Taxonomy" id="317577"/>
    <lineage>
        <taxon>Bacteria</taxon>
        <taxon>Thermotogati</taxon>
        <taxon>Deinococcota</taxon>
        <taxon>Deinococci</taxon>
        <taxon>Deinococcales</taxon>
        <taxon>Deinococcaceae</taxon>
        <taxon>Deinococcus</taxon>
    </lineage>
</organism>
<dbReference type="InterPro" id="IPR016032">
    <property type="entry name" value="Sig_transdc_resp-reg_C-effctor"/>
</dbReference>
<dbReference type="CDD" id="cd17537">
    <property type="entry name" value="REC_FixJ"/>
    <property type="match status" value="1"/>
</dbReference>
<evidence type="ECO:0000259" key="7">
    <source>
        <dbReference type="PROSITE" id="PS50110"/>
    </source>
</evidence>
<evidence type="ECO:0000256" key="4">
    <source>
        <dbReference type="ARBA" id="ARBA00023163"/>
    </source>
</evidence>
<dbReference type="PROSITE" id="PS50110">
    <property type="entry name" value="RESPONSE_REGULATORY"/>
    <property type="match status" value="1"/>
</dbReference>
<sequence length="212" mass="23254">MTPDRREPTVYLVDDDAAVRDALAFLLGTVGLHVRAFPDGPALLHGLDPGDLGCLLLDIRMPHVSGLQLQAELRARGVDLPVVIMTGHGNVDLCRRAFQQGAVDFLEKPIDETALLETVQRAIHAHLRQRERLAASADARAHLARLTEREREVLQGLMNGQTGKQSARQLGISVRTVETHRASIFEKLEVASLAELMRTYLNVTEPPEGPPG</sequence>
<accession>A0A221SU86</accession>
<protein>
    <submittedName>
        <fullName evidence="8">DNA-binding response regulator</fullName>
    </submittedName>
</protein>
<dbReference type="PROSITE" id="PS50043">
    <property type="entry name" value="HTH_LUXR_2"/>
    <property type="match status" value="1"/>
</dbReference>
<proteinExistence type="predicted"/>
<dbReference type="InterPro" id="IPR011006">
    <property type="entry name" value="CheY-like_superfamily"/>
</dbReference>
<evidence type="ECO:0000256" key="2">
    <source>
        <dbReference type="ARBA" id="ARBA00023015"/>
    </source>
</evidence>
<dbReference type="RefSeq" id="WP_027461962.1">
    <property type="nucleotide sequence ID" value="NZ_CP021081.1"/>
</dbReference>
<keyword evidence="4" id="KW-0804">Transcription</keyword>
<feature type="domain" description="HTH luxR-type" evidence="6">
    <location>
        <begin position="139"/>
        <end position="204"/>
    </location>
</feature>
<dbReference type="Pfam" id="PF00196">
    <property type="entry name" value="GerE"/>
    <property type="match status" value="1"/>
</dbReference>
<dbReference type="PANTHER" id="PTHR44688">
    <property type="entry name" value="DNA-BINDING TRANSCRIPTIONAL ACTIVATOR DEVR_DOSR"/>
    <property type="match status" value="1"/>
</dbReference>
<dbReference type="FunFam" id="3.40.50.2300:FF:000018">
    <property type="entry name" value="DNA-binding transcriptional regulator NtrC"/>
    <property type="match status" value="1"/>
</dbReference>
<evidence type="ECO:0000313" key="8">
    <source>
        <dbReference type="EMBL" id="ASN80212.1"/>
    </source>
</evidence>
<dbReference type="Proteomes" id="UP000259030">
    <property type="component" value="Chromosome"/>
</dbReference>
<dbReference type="InterPro" id="IPR001789">
    <property type="entry name" value="Sig_transdc_resp-reg_receiver"/>
</dbReference>
<evidence type="ECO:0000256" key="1">
    <source>
        <dbReference type="ARBA" id="ARBA00022553"/>
    </source>
</evidence>
<dbReference type="SMART" id="SM00421">
    <property type="entry name" value="HTH_LUXR"/>
    <property type="match status" value="1"/>
</dbReference>
<evidence type="ECO:0000256" key="5">
    <source>
        <dbReference type="PROSITE-ProRule" id="PRU00169"/>
    </source>
</evidence>
<dbReference type="SUPFAM" id="SSF52172">
    <property type="entry name" value="CheY-like"/>
    <property type="match status" value="1"/>
</dbReference>
<evidence type="ECO:0000256" key="3">
    <source>
        <dbReference type="ARBA" id="ARBA00023125"/>
    </source>
</evidence>
<dbReference type="SMART" id="SM00448">
    <property type="entry name" value="REC"/>
    <property type="match status" value="1"/>
</dbReference>
<dbReference type="EMBL" id="CP021081">
    <property type="protein sequence ID" value="ASN80212.1"/>
    <property type="molecule type" value="Genomic_DNA"/>
</dbReference>
<keyword evidence="1 5" id="KW-0597">Phosphoprotein</keyword>
<dbReference type="InterPro" id="IPR000792">
    <property type="entry name" value="Tscrpt_reg_LuxR_C"/>
</dbReference>
<feature type="modified residue" description="4-aspartylphosphate" evidence="5">
    <location>
        <position position="58"/>
    </location>
</feature>
<dbReference type="Pfam" id="PF00072">
    <property type="entry name" value="Response_reg"/>
    <property type="match status" value="1"/>
</dbReference>
<dbReference type="CDD" id="cd06170">
    <property type="entry name" value="LuxR_C_like"/>
    <property type="match status" value="1"/>
</dbReference>
<name>A0A221SU86_9DEIO</name>
<keyword evidence="9" id="KW-1185">Reference proteome</keyword>
<reference evidence="8 9" key="1">
    <citation type="submission" date="2017-05" db="EMBL/GenBank/DDBJ databases">
        <title>The complete genome sequence of Deinococcus ficus isolated from the rhizosphere of the Ficus religiosa L. in Taiwan.</title>
        <authorList>
            <person name="Wu K.-M."/>
            <person name="Liao T.-L."/>
            <person name="Liu Y.-M."/>
            <person name="Young C.-C."/>
            <person name="Tsai S.-F."/>
        </authorList>
    </citation>
    <scope>NUCLEOTIDE SEQUENCE [LARGE SCALE GENOMIC DNA]</scope>
    <source>
        <strain evidence="8 9">CC-FR2-10</strain>
    </source>
</reference>
<dbReference type="Gene3D" id="3.40.50.2300">
    <property type="match status" value="1"/>
</dbReference>
<dbReference type="SUPFAM" id="SSF46894">
    <property type="entry name" value="C-terminal effector domain of the bipartite response regulators"/>
    <property type="match status" value="1"/>
</dbReference>